<feature type="signal peptide" evidence="4">
    <location>
        <begin position="1"/>
        <end position="22"/>
    </location>
</feature>
<evidence type="ECO:0000256" key="3">
    <source>
        <dbReference type="ARBA" id="ARBA00022729"/>
    </source>
</evidence>
<dbReference type="GO" id="GO:0015768">
    <property type="term" value="P:maltose transport"/>
    <property type="evidence" value="ECO:0007669"/>
    <property type="project" value="TreeGrafter"/>
</dbReference>
<comment type="similarity">
    <text evidence="1">Belongs to the bacterial solute-binding protein 1 family.</text>
</comment>
<keyword evidence="3 4" id="KW-0732">Signal</keyword>
<sequence length="228" mass="24736">MKSKMKWAGLLILAMLTVPLFAAVGMAKESKTVKITFINSKGEIQSQLEDAAKRFGKENPGVNLEIVPCPVGQSPFERVSALYAAGSAPTLLMLDGGDLPNLKDKLANLSREKWVKDAAANTLDDCTINKKVIAFPFTVEGYGLIYNKVVLDKAFGGKFDPAAIKTIQGLENAFKKVEASGVAPLIISPMDWSLAAHFLCIAYREQSNRPAAVEQFLENLKKGKVDFG</sequence>
<protein>
    <submittedName>
        <fullName evidence="5">Extracellular solute-binding protein</fullName>
    </submittedName>
</protein>
<organism evidence="5 6">
    <name type="scientific">Hydrogenispora ethanolica</name>
    <dbReference type="NCBI Taxonomy" id="1082276"/>
    <lineage>
        <taxon>Bacteria</taxon>
        <taxon>Bacillati</taxon>
        <taxon>Bacillota</taxon>
        <taxon>Hydrogenispora</taxon>
    </lineage>
</organism>
<dbReference type="GO" id="GO:0055052">
    <property type="term" value="C:ATP-binding cassette (ABC) transporter complex, substrate-binding subunit-containing"/>
    <property type="evidence" value="ECO:0007669"/>
    <property type="project" value="TreeGrafter"/>
</dbReference>
<dbReference type="GO" id="GO:0042956">
    <property type="term" value="P:maltodextrin transmembrane transport"/>
    <property type="evidence" value="ECO:0007669"/>
    <property type="project" value="TreeGrafter"/>
</dbReference>
<dbReference type="Gene3D" id="3.40.190.10">
    <property type="entry name" value="Periplasmic binding protein-like II"/>
    <property type="match status" value="1"/>
</dbReference>
<evidence type="ECO:0000256" key="2">
    <source>
        <dbReference type="ARBA" id="ARBA00022448"/>
    </source>
</evidence>
<evidence type="ECO:0000313" key="6">
    <source>
        <dbReference type="Proteomes" id="UP000295008"/>
    </source>
</evidence>
<dbReference type="Proteomes" id="UP000295008">
    <property type="component" value="Unassembled WGS sequence"/>
</dbReference>
<proteinExistence type="inferred from homology"/>
<dbReference type="AlphaFoldDB" id="A0A4V2QD23"/>
<accession>A0A4V2QD23</accession>
<keyword evidence="2" id="KW-0813">Transport</keyword>
<comment type="caution">
    <text evidence="5">The sequence shown here is derived from an EMBL/GenBank/DDBJ whole genome shotgun (WGS) entry which is preliminary data.</text>
</comment>
<name>A0A4V2QD23_HYDET</name>
<evidence type="ECO:0000313" key="5">
    <source>
        <dbReference type="EMBL" id="TCL62727.1"/>
    </source>
</evidence>
<gene>
    <name evidence="5" type="ORF">EDC14_10236</name>
</gene>
<evidence type="ECO:0000256" key="4">
    <source>
        <dbReference type="SAM" id="SignalP"/>
    </source>
</evidence>
<evidence type="ECO:0000256" key="1">
    <source>
        <dbReference type="ARBA" id="ARBA00008520"/>
    </source>
</evidence>
<dbReference type="SUPFAM" id="SSF53850">
    <property type="entry name" value="Periplasmic binding protein-like II"/>
    <property type="match status" value="1"/>
</dbReference>
<dbReference type="PANTHER" id="PTHR30061">
    <property type="entry name" value="MALTOSE-BINDING PERIPLASMIC PROTEIN"/>
    <property type="match status" value="1"/>
</dbReference>
<dbReference type="InterPro" id="IPR006059">
    <property type="entry name" value="SBP"/>
</dbReference>
<dbReference type="EMBL" id="SLUN01000023">
    <property type="protein sequence ID" value="TCL62727.1"/>
    <property type="molecule type" value="Genomic_DNA"/>
</dbReference>
<feature type="chain" id="PRO_5039209622" evidence="4">
    <location>
        <begin position="23"/>
        <end position="228"/>
    </location>
</feature>
<dbReference type="PANTHER" id="PTHR30061:SF50">
    <property type="entry name" value="MALTOSE_MALTODEXTRIN-BINDING PERIPLASMIC PROTEIN"/>
    <property type="match status" value="1"/>
</dbReference>
<reference evidence="5 6" key="1">
    <citation type="submission" date="2019-03" db="EMBL/GenBank/DDBJ databases">
        <title>Genomic Encyclopedia of Type Strains, Phase IV (KMG-IV): sequencing the most valuable type-strain genomes for metagenomic binning, comparative biology and taxonomic classification.</title>
        <authorList>
            <person name="Goeker M."/>
        </authorList>
    </citation>
    <scope>NUCLEOTIDE SEQUENCE [LARGE SCALE GENOMIC DNA]</scope>
    <source>
        <strain evidence="5 6">LX-B</strain>
    </source>
</reference>
<dbReference type="GO" id="GO:1901982">
    <property type="term" value="F:maltose binding"/>
    <property type="evidence" value="ECO:0007669"/>
    <property type="project" value="TreeGrafter"/>
</dbReference>
<keyword evidence="6" id="KW-1185">Reference proteome</keyword>
<dbReference type="Pfam" id="PF13416">
    <property type="entry name" value="SBP_bac_8"/>
    <property type="match status" value="1"/>
</dbReference>